<dbReference type="SUPFAM" id="SSF50729">
    <property type="entry name" value="PH domain-like"/>
    <property type="match status" value="1"/>
</dbReference>
<gene>
    <name evidence="3" type="ORF">EW145_g6012</name>
</gene>
<protein>
    <recommendedName>
        <fullName evidence="2">PH domain-containing protein</fullName>
    </recommendedName>
</protein>
<dbReference type="OrthoDB" id="10261837at2759"/>
<dbReference type="InterPro" id="IPR001849">
    <property type="entry name" value="PH_domain"/>
</dbReference>
<reference evidence="3 4" key="1">
    <citation type="submission" date="2019-02" db="EMBL/GenBank/DDBJ databases">
        <title>Genome sequencing of the rare red list fungi Phellinidium pouzarii.</title>
        <authorList>
            <person name="Buettner E."/>
            <person name="Kellner H."/>
        </authorList>
    </citation>
    <scope>NUCLEOTIDE SEQUENCE [LARGE SCALE GENOMIC DNA]</scope>
    <source>
        <strain evidence="3 4">DSM 108285</strain>
    </source>
</reference>
<keyword evidence="4" id="KW-1185">Reference proteome</keyword>
<dbReference type="EMBL" id="SGPK01000413">
    <property type="protein sequence ID" value="THH03783.1"/>
    <property type="molecule type" value="Genomic_DNA"/>
</dbReference>
<feature type="region of interest" description="Disordered" evidence="1">
    <location>
        <begin position="419"/>
        <end position="450"/>
    </location>
</feature>
<sequence length="583" mass="65247">MAAAQATADPEAAANNSNVAPSPHRRQTETDSLTGTLSESSSRYGDIDIDERPSLLDKNGISRIFIDAVRYSEAIASDDRSEESSEHSTAWTRSSRTSDAGSNVDPVRRFADLVGRDLSHPDLAASERFAKITVNSSLNEDTVLGSPEKHEQLELDEAELPPAKVVERTGRLAELRSDEAEAARPLSARSSSVSQLTSDEIVRLLVEEFGPLTTSDDDKEELVFEVDGAYFQEIAILGMVHLTTHRLSFHASLLSTRPDLLPGKQIIRTGPATIHYLGLRRKRRLWLELSHDMFTTFPSGNEEDRIRPIRSVLLSSIKQILPEDPDNKKIIRIISASHDTEDKYVEFDTEESARDWRRELQGAMYLYRHRRAAYLNSQSEDESNGVRISIPLSRIKSHSTRKFMKFAYMLSIELGSAKAYSGPRGSSDNTSNEDEGSESSPRTSEDEEMDIDGRTLVIAATQRLHAWEDFGERVEKAKERERKASTRVSPKVIVDFGVLSFVEQRRESRKVEDDKEEAIRNALSLGSEGEKVWYARSRIAGSIASSGYFAITSRYIGFWTKCFSVSDAKYRYPISKVAGARVA</sequence>
<feature type="compositionally biased region" description="Polar residues" evidence="1">
    <location>
        <begin position="89"/>
        <end position="101"/>
    </location>
</feature>
<evidence type="ECO:0000256" key="1">
    <source>
        <dbReference type="SAM" id="MobiDB-lite"/>
    </source>
</evidence>
<feature type="region of interest" description="Disordered" evidence="1">
    <location>
        <begin position="1"/>
        <end position="52"/>
    </location>
</feature>
<feature type="compositionally biased region" description="Low complexity" evidence="1">
    <location>
        <begin position="1"/>
        <end position="22"/>
    </location>
</feature>
<feature type="compositionally biased region" description="Polar residues" evidence="1">
    <location>
        <begin position="30"/>
        <end position="43"/>
    </location>
</feature>
<feature type="compositionally biased region" description="Basic and acidic residues" evidence="1">
    <location>
        <begin position="77"/>
        <end position="86"/>
    </location>
</feature>
<feature type="domain" description="PH" evidence="2">
    <location>
        <begin position="265"/>
        <end position="365"/>
    </location>
</feature>
<dbReference type="Proteomes" id="UP000308199">
    <property type="component" value="Unassembled WGS sequence"/>
</dbReference>
<dbReference type="AlphaFoldDB" id="A0A4V3XBY7"/>
<feature type="region of interest" description="Disordered" evidence="1">
    <location>
        <begin position="75"/>
        <end position="104"/>
    </location>
</feature>
<accession>A0A4V3XBY7</accession>
<organism evidence="3 4">
    <name type="scientific">Phellinidium pouzarii</name>
    <dbReference type="NCBI Taxonomy" id="167371"/>
    <lineage>
        <taxon>Eukaryota</taxon>
        <taxon>Fungi</taxon>
        <taxon>Dikarya</taxon>
        <taxon>Basidiomycota</taxon>
        <taxon>Agaricomycotina</taxon>
        <taxon>Agaricomycetes</taxon>
        <taxon>Hymenochaetales</taxon>
        <taxon>Hymenochaetaceae</taxon>
        <taxon>Phellinidium</taxon>
    </lineage>
</organism>
<evidence type="ECO:0000313" key="4">
    <source>
        <dbReference type="Proteomes" id="UP000308199"/>
    </source>
</evidence>
<dbReference type="PROSITE" id="PS50003">
    <property type="entry name" value="PH_DOMAIN"/>
    <property type="match status" value="1"/>
</dbReference>
<comment type="caution">
    <text evidence="3">The sequence shown here is derived from an EMBL/GenBank/DDBJ whole genome shotgun (WGS) entry which is preliminary data.</text>
</comment>
<evidence type="ECO:0000313" key="3">
    <source>
        <dbReference type="EMBL" id="THH03783.1"/>
    </source>
</evidence>
<name>A0A4V3XBY7_9AGAM</name>
<proteinExistence type="predicted"/>
<evidence type="ECO:0000259" key="2">
    <source>
        <dbReference type="PROSITE" id="PS50003"/>
    </source>
</evidence>